<keyword evidence="11" id="KW-0966">Cell projection</keyword>
<dbReference type="InterPro" id="IPR050330">
    <property type="entry name" value="Bact_OuterMem_StrucFunc"/>
</dbReference>
<dbReference type="OrthoDB" id="9815217at2"/>
<dbReference type="InterPro" id="IPR036737">
    <property type="entry name" value="OmpA-like_sf"/>
</dbReference>
<evidence type="ECO:0000259" key="10">
    <source>
        <dbReference type="PROSITE" id="PS51123"/>
    </source>
</evidence>
<keyword evidence="11" id="KW-0969">Cilium</keyword>
<dbReference type="Pfam" id="PF13677">
    <property type="entry name" value="MotB_plug"/>
    <property type="match status" value="1"/>
</dbReference>
<dbReference type="HOGENOM" id="CLU_016890_0_3_6"/>
<dbReference type="AlphaFoldDB" id="Q1YV55"/>
<evidence type="ECO:0000313" key="12">
    <source>
        <dbReference type="Proteomes" id="UP000005555"/>
    </source>
</evidence>
<keyword evidence="6 7" id="KW-0472">Membrane</keyword>
<keyword evidence="3" id="KW-1003">Cell membrane</keyword>
<dbReference type="eggNOG" id="COG1360">
    <property type="taxonomic scope" value="Bacteria"/>
</dbReference>
<evidence type="ECO:0000256" key="4">
    <source>
        <dbReference type="ARBA" id="ARBA00022692"/>
    </source>
</evidence>
<evidence type="ECO:0000256" key="2">
    <source>
        <dbReference type="ARBA" id="ARBA00008914"/>
    </source>
</evidence>
<evidence type="ECO:0000256" key="7">
    <source>
        <dbReference type="PROSITE-ProRule" id="PRU00473"/>
    </source>
</evidence>
<dbReference type="InterPro" id="IPR025713">
    <property type="entry name" value="MotB-like_N_dom"/>
</dbReference>
<dbReference type="EMBL" id="AAPI01000001">
    <property type="protein sequence ID" value="EAS47853.1"/>
    <property type="molecule type" value="Genomic_DNA"/>
</dbReference>
<keyword evidence="4 9" id="KW-0812">Transmembrane</keyword>
<dbReference type="PROSITE" id="PS51123">
    <property type="entry name" value="OMPA_2"/>
    <property type="match status" value="1"/>
</dbReference>
<dbReference type="InterPro" id="IPR006665">
    <property type="entry name" value="OmpA-like"/>
</dbReference>
<evidence type="ECO:0000313" key="11">
    <source>
        <dbReference type="EMBL" id="EAS47853.1"/>
    </source>
</evidence>
<dbReference type="PANTHER" id="PTHR30329:SF21">
    <property type="entry name" value="LIPOPROTEIN YIAD-RELATED"/>
    <property type="match status" value="1"/>
</dbReference>
<proteinExistence type="inferred from homology"/>
<dbReference type="SUPFAM" id="SSF103088">
    <property type="entry name" value="OmpA-like"/>
    <property type="match status" value="1"/>
</dbReference>
<evidence type="ECO:0000256" key="9">
    <source>
        <dbReference type="SAM" id="Phobius"/>
    </source>
</evidence>
<dbReference type="Proteomes" id="UP000005555">
    <property type="component" value="Unassembled WGS sequence"/>
</dbReference>
<feature type="compositionally biased region" description="Low complexity" evidence="8">
    <location>
        <begin position="11"/>
        <end position="32"/>
    </location>
</feature>
<evidence type="ECO:0000256" key="1">
    <source>
        <dbReference type="ARBA" id="ARBA00004162"/>
    </source>
</evidence>
<comment type="caution">
    <text evidence="11">The sequence shown here is derived from an EMBL/GenBank/DDBJ whole genome shotgun (WGS) entry which is preliminary data.</text>
</comment>
<comment type="subcellular location">
    <subcellularLocation>
        <location evidence="1">Cell membrane</location>
        <topology evidence="1">Single-pass membrane protein</topology>
    </subcellularLocation>
</comment>
<comment type="similarity">
    <text evidence="2">Belongs to the MotB family.</text>
</comment>
<evidence type="ECO:0000256" key="6">
    <source>
        <dbReference type="ARBA" id="ARBA00023136"/>
    </source>
</evidence>
<dbReference type="Gene3D" id="3.30.1330.60">
    <property type="entry name" value="OmpA-like domain"/>
    <property type="match status" value="1"/>
</dbReference>
<name>Q1YV55_9GAMM</name>
<keyword evidence="5 9" id="KW-1133">Transmembrane helix</keyword>
<evidence type="ECO:0000256" key="5">
    <source>
        <dbReference type="ARBA" id="ARBA00022989"/>
    </source>
</evidence>
<feature type="compositionally biased region" description="Basic and acidic residues" evidence="8">
    <location>
        <begin position="141"/>
        <end position="150"/>
    </location>
</feature>
<evidence type="ECO:0000256" key="3">
    <source>
        <dbReference type="ARBA" id="ARBA00022475"/>
    </source>
</evidence>
<feature type="region of interest" description="Disordered" evidence="8">
    <location>
        <begin position="1"/>
        <end position="52"/>
    </location>
</feature>
<accession>Q1YV55</accession>
<dbReference type="GO" id="GO:0005886">
    <property type="term" value="C:plasma membrane"/>
    <property type="evidence" value="ECO:0007669"/>
    <property type="project" value="UniProtKB-SubCell"/>
</dbReference>
<reference evidence="11 12" key="1">
    <citation type="submission" date="2006-03" db="EMBL/GenBank/DDBJ databases">
        <authorList>
            <person name="Giovannoni S.J."/>
            <person name="Cho J.-C."/>
            <person name="Ferriera S."/>
            <person name="Johnson J."/>
            <person name="Kravitz S."/>
            <person name="Halpern A."/>
            <person name="Remington K."/>
            <person name="Beeson K."/>
            <person name="Tran B."/>
            <person name="Rogers Y.-H."/>
            <person name="Friedman R."/>
            <person name="Venter J.C."/>
        </authorList>
    </citation>
    <scope>NUCLEOTIDE SEQUENCE [LARGE SCALE GENOMIC DNA]</scope>
    <source>
        <strain evidence="11 12">HTCC2207</strain>
    </source>
</reference>
<protein>
    <submittedName>
        <fullName evidence="11">Flagellar motor protein</fullName>
    </submittedName>
</protein>
<dbReference type="PANTHER" id="PTHR30329">
    <property type="entry name" value="STATOR ELEMENT OF FLAGELLAR MOTOR COMPLEX"/>
    <property type="match status" value="1"/>
</dbReference>
<dbReference type="Pfam" id="PF00691">
    <property type="entry name" value="OmpA"/>
    <property type="match status" value="1"/>
</dbReference>
<keyword evidence="12" id="KW-1185">Reference proteome</keyword>
<evidence type="ECO:0000256" key="8">
    <source>
        <dbReference type="SAM" id="MobiDB-lite"/>
    </source>
</evidence>
<feature type="transmembrane region" description="Helical" evidence="9">
    <location>
        <begin position="57"/>
        <end position="80"/>
    </location>
</feature>
<keyword evidence="11" id="KW-0282">Flagellum</keyword>
<organism evidence="11 12">
    <name type="scientific">gamma proteobacterium HTCC2207</name>
    <dbReference type="NCBI Taxonomy" id="314287"/>
    <lineage>
        <taxon>Bacteria</taxon>
        <taxon>Pseudomonadati</taxon>
        <taxon>Pseudomonadota</taxon>
        <taxon>Gammaproteobacteria</taxon>
        <taxon>Cellvibrionales</taxon>
        <taxon>Porticoccaceae</taxon>
        <taxon>SAR92 clade</taxon>
    </lineage>
</organism>
<gene>
    <name evidence="11" type="ORF">GB2207_08591</name>
</gene>
<sequence>MADELEEIKPADGAAEVAPAPEAAPVDIEASLPKPPSLPEEPEEEEDCPPCKSGAPAWMATFADMATLLMAFFVLILSFAHMNVPKYKEVSGSMNQKFGVQKIVPVVEQPTAENVIAKQYKTAKVDPTLLDVIQEQTTAERQPEDVELKDKLKKNKSSTNSDAEVLKKSLAKEIAEGKVKVTIKDKKLVVEVVSEAKSGKQGEDRKSKSGAKLLQSDLEVYAKVASAQAQVASQVQVIDASPESLDGDLSGRGSQAGEQAIADQYEKIRARLSNEIAEGLAEVDRDGDKIVVRLAERGSFRSGYADLQPSFKPLLDKVGESITDGSSLITIEGHTDNIPMAFSERFRSNWDLSAARSAAVADYLLNSSEIDDGRVSVTGLADTKPLVPNDSPEGRSKNRRIEVIIDGS</sequence>
<dbReference type="STRING" id="314287.GB2207_08591"/>
<feature type="region of interest" description="Disordered" evidence="8">
    <location>
        <begin position="137"/>
        <end position="162"/>
    </location>
</feature>
<feature type="domain" description="OmpA-like" evidence="10">
    <location>
        <begin position="287"/>
        <end position="408"/>
    </location>
</feature>
<dbReference type="CDD" id="cd07185">
    <property type="entry name" value="OmpA_C-like"/>
    <property type="match status" value="1"/>
</dbReference>